<dbReference type="AlphaFoldDB" id="A0A5R9CWA7"/>
<dbReference type="InterPro" id="IPR025270">
    <property type="entry name" value="DUF4044"/>
</dbReference>
<evidence type="ECO:0000256" key="1">
    <source>
        <dbReference type="SAM" id="Phobius"/>
    </source>
</evidence>
<gene>
    <name evidence="2" type="ORF">FEZ41_04950</name>
</gene>
<sequence>MIMKVRLTIEYNQKVVQILARKKRSTFQKITLVFVWIMIIATVGSLLASAVITIMEQQ</sequence>
<evidence type="ECO:0000313" key="2">
    <source>
        <dbReference type="EMBL" id="TLQ20004.1"/>
    </source>
</evidence>
<organism evidence="2 3">
    <name type="scientific">Lentilactobacillus parafarraginis</name>
    <dbReference type="NCBI Taxonomy" id="390842"/>
    <lineage>
        <taxon>Bacteria</taxon>
        <taxon>Bacillati</taxon>
        <taxon>Bacillota</taxon>
        <taxon>Bacilli</taxon>
        <taxon>Lactobacillales</taxon>
        <taxon>Lactobacillaceae</taxon>
        <taxon>Lentilactobacillus</taxon>
    </lineage>
</organism>
<dbReference type="Pfam" id="PF13253">
    <property type="entry name" value="DUF4044"/>
    <property type="match status" value="1"/>
</dbReference>
<comment type="caution">
    <text evidence="2">The sequence shown here is derived from an EMBL/GenBank/DDBJ whole genome shotgun (WGS) entry which is preliminary data.</text>
</comment>
<keyword evidence="1" id="KW-0472">Membrane</keyword>
<proteinExistence type="predicted"/>
<feature type="transmembrane region" description="Helical" evidence="1">
    <location>
        <begin position="30"/>
        <end position="55"/>
    </location>
</feature>
<name>A0A5R9CWA7_9LACO</name>
<accession>A0A5R9CWA7</accession>
<protein>
    <submittedName>
        <fullName evidence="2">DUF4044 domain-containing protein</fullName>
    </submittedName>
</protein>
<dbReference type="OrthoDB" id="2167602at2"/>
<dbReference type="Proteomes" id="UP000305100">
    <property type="component" value="Unassembled WGS sequence"/>
</dbReference>
<keyword evidence="1" id="KW-1133">Transmembrane helix</keyword>
<evidence type="ECO:0000313" key="3">
    <source>
        <dbReference type="Proteomes" id="UP000305100"/>
    </source>
</evidence>
<reference evidence="2 3" key="1">
    <citation type="submission" date="2019-05" db="EMBL/GenBank/DDBJ databases">
        <title>The metagenome of a microbial culture collection derived from dairy environment covers the genomic content of the human microbiome.</title>
        <authorList>
            <person name="Roder T."/>
            <person name="Wuthrich D."/>
            <person name="Sattari Z."/>
            <person name="Von Ah U."/>
            <person name="Bar C."/>
            <person name="Ronchi F."/>
            <person name="Macpherson A.J."/>
            <person name="Ganal-Vonarburg S.C."/>
            <person name="Bruggmann R."/>
            <person name="Vergeres G."/>
        </authorList>
    </citation>
    <scope>NUCLEOTIDE SEQUENCE [LARGE SCALE GENOMIC DNA]</scope>
    <source>
        <strain evidence="2 3">FAM 1079</strain>
    </source>
</reference>
<dbReference type="EMBL" id="VBSX01000008">
    <property type="protein sequence ID" value="TLQ20004.1"/>
    <property type="molecule type" value="Genomic_DNA"/>
</dbReference>
<keyword evidence="1" id="KW-0812">Transmembrane</keyword>